<dbReference type="OrthoDB" id="10260614at2759"/>
<accession>A0A653BVD4</accession>
<evidence type="ECO:0000256" key="4">
    <source>
        <dbReference type="ARBA" id="ARBA00013039"/>
    </source>
</evidence>
<dbReference type="PANTHER" id="PTHR43731:SF14">
    <property type="entry name" value="PRESENILIN-ASSOCIATED RHOMBOID-LIKE PROTEIN, MITOCHONDRIAL"/>
    <property type="match status" value="1"/>
</dbReference>
<comment type="catalytic activity">
    <reaction evidence="1">
        <text>Cleaves type-1 transmembrane domains using a catalytic dyad composed of serine and histidine that are contributed by different transmembrane domains.</text>
        <dbReference type="EC" id="3.4.21.105"/>
    </reaction>
</comment>
<keyword evidence="11 12" id="KW-0472">Membrane</keyword>
<dbReference type="EC" id="3.4.21.105" evidence="4"/>
<keyword evidence="7" id="KW-0378">Hydrolase</keyword>
<organism evidence="14 15">
    <name type="scientific">Callosobruchus maculatus</name>
    <name type="common">Southern cowpea weevil</name>
    <name type="synonym">Pulse bruchid</name>
    <dbReference type="NCBI Taxonomy" id="64391"/>
    <lineage>
        <taxon>Eukaryota</taxon>
        <taxon>Metazoa</taxon>
        <taxon>Ecdysozoa</taxon>
        <taxon>Arthropoda</taxon>
        <taxon>Hexapoda</taxon>
        <taxon>Insecta</taxon>
        <taxon>Pterygota</taxon>
        <taxon>Neoptera</taxon>
        <taxon>Endopterygota</taxon>
        <taxon>Coleoptera</taxon>
        <taxon>Polyphaga</taxon>
        <taxon>Cucujiformia</taxon>
        <taxon>Chrysomeloidea</taxon>
        <taxon>Chrysomelidae</taxon>
        <taxon>Bruchinae</taxon>
        <taxon>Bruchini</taxon>
        <taxon>Callosobruchus</taxon>
    </lineage>
</organism>
<dbReference type="GO" id="GO:0006465">
    <property type="term" value="P:signal peptide processing"/>
    <property type="evidence" value="ECO:0007669"/>
    <property type="project" value="TreeGrafter"/>
</dbReference>
<feature type="domain" description="Peptidase S54 rhomboid" evidence="13">
    <location>
        <begin position="187"/>
        <end position="325"/>
    </location>
</feature>
<keyword evidence="9 12" id="KW-1133">Transmembrane helix</keyword>
<evidence type="ECO:0000256" key="10">
    <source>
        <dbReference type="ARBA" id="ARBA00023128"/>
    </source>
</evidence>
<evidence type="ECO:0000256" key="8">
    <source>
        <dbReference type="ARBA" id="ARBA00022946"/>
    </source>
</evidence>
<evidence type="ECO:0000256" key="11">
    <source>
        <dbReference type="ARBA" id="ARBA00023136"/>
    </source>
</evidence>
<evidence type="ECO:0000256" key="12">
    <source>
        <dbReference type="SAM" id="Phobius"/>
    </source>
</evidence>
<comment type="similarity">
    <text evidence="3">Belongs to the peptidase S54 family.</text>
</comment>
<dbReference type="Gene3D" id="1.20.1540.10">
    <property type="entry name" value="Rhomboid-like"/>
    <property type="match status" value="1"/>
</dbReference>
<sequence>MALSRICKISSLSSKEVLFLQPHNNRHGLRFQKAVRNFRRSRTTNEEPKVNPESLATPFTNASVDSRNLQVGNLTKPLLFTIGFSGATFLGAVIWEYENMRRHAIKHLKKPVKFFKKKIDESFHASTELTQEIQNWWNRLTLGEKVFVPICAVNVLVFAAWRVPRWQPFMMKYFCSNPASQHVCLPMLLSTFSHYSGIHLLANMYVLHSFSTGAVQSLGMEQFLALYFSAGVVSSFTSYFYKVVTKQPGLSLGASGAIMAVLGYVCTQFPDTRLGIILLPVITFSAGSAIKFIMGLDLAGVLLGWKFFDHAAHLGGAAWGISYALWGNQYIWQKREPVLHYWHEFRGSIK</sequence>
<dbReference type="InterPro" id="IPR022764">
    <property type="entry name" value="Peptidase_S54_rhomboid_dom"/>
</dbReference>
<dbReference type="SUPFAM" id="SSF144091">
    <property type="entry name" value="Rhomboid-like"/>
    <property type="match status" value="1"/>
</dbReference>
<dbReference type="Proteomes" id="UP000410492">
    <property type="component" value="Unassembled WGS sequence"/>
</dbReference>
<dbReference type="Pfam" id="PF01694">
    <property type="entry name" value="Rhomboid"/>
    <property type="match status" value="1"/>
</dbReference>
<keyword evidence="10" id="KW-0496">Mitochondrion</keyword>
<gene>
    <name evidence="14" type="ORF">CALMAC_LOCUS4066</name>
</gene>
<evidence type="ECO:0000256" key="3">
    <source>
        <dbReference type="ARBA" id="ARBA00009045"/>
    </source>
</evidence>
<dbReference type="FunFam" id="1.20.1540.10:FF:000005">
    <property type="entry name" value="Presenilins-associated rhomboid-like protein, mitochondrial"/>
    <property type="match status" value="1"/>
</dbReference>
<feature type="transmembrane region" description="Helical" evidence="12">
    <location>
        <begin position="307"/>
        <end position="326"/>
    </location>
</feature>
<name>A0A653BVD4_CALMS</name>
<feature type="transmembrane region" description="Helical" evidence="12">
    <location>
        <begin position="223"/>
        <end position="241"/>
    </location>
</feature>
<feature type="transmembrane region" description="Helical" evidence="12">
    <location>
        <begin position="146"/>
        <end position="163"/>
    </location>
</feature>
<protein>
    <recommendedName>
        <fullName evidence="4">rhomboid protease</fullName>
        <ecNumber evidence="4">3.4.21.105</ecNumber>
    </recommendedName>
</protein>
<reference evidence="14 15" key="1">
    <citation type="submission" date="2019-01" db="EMBL/GenBank/DDBJ databases">
        <authorList>
            <person name="Sayadi A."/>
        </authorList>
    </citation>
    <scope>NUCLEOTIDE SEQUENCE [LARGE SCALE GENOMIC DNA]</scope>
</reference>
<feature type="transmembrane region" description="Helical" evidence="12">
    <location>
        <begin position="78"/>
        <end position="97"/>
    </location>
</feature>
<evidence type="ECO:0000256" key="9">
    <source>
        <dbReference type="ARBA" id="ARBA00022989"/>
    </source>
</evidence>
<dbReference type="InterPro" id="IPR035952">
    <property type="entry name" value="Rhomboid-like_sf"/>
</dbReference>
<dbReference type="GO" id="GO:0005743">
    <property type="term" value="C:mitochondrial inner membrane"/>
    <property type="evidence" value="ECO:0007669"/>
    <property type="project" value="UniProtKB-SubCell"/>
</dbReference>
<comment type="subcellular location">
    <subcellularLocation>
        <location evidence="2">Mitochondrion inner membrane</location>
        <topology evidence="2">Multi-pass membrane protein</topology>
    </subcellularLocation>
</comment>
<keyword evidence="6" id="KW-0999">Mitochondrion inner membrane</keyword>
<keyword evidence="8" id="KW-0809">Transit peptide</keyword>
<feature type="transmembrane region" description="Helical" evidence="12">
    <location>
        <begin position="247"/>
        <end position="267"/>
    </location>
</feature>
<dbReference type="EMBL" id="CAACVG010005764">
    <property type="protein sequence ID" value="VEN39578.1"/>
    <property type="molecule type" value="Genomic_DNA"/>
</dbReference>
<evidence type="ECO:0000256" key="5">
    <source>
        <dbReference type="ARBA" id="ARBA00022692"/>
    </source>
</evidence>
<evidence type="ECO:0000256" key="2">
    <source>
        <dbReference type="ARBA" id="ARBA00004448"/>
    </source>
</evidence>
<evidence type="ECO:0000259" key="13">
    <source>
        <dbReference type="Pfam" id="PF01694"/>
    </source>
</evidence>
<dbReference type="GO" id="GO:0004252">
    <property type="term" value="F:serine-type endopeptidase activity"/>
    <property type="evidence" value="ECO:0007669"/>
    <property type="project" value="InterPro"/>
</dbReference>
<evidence type="ECO:0000256" key="6">
    <source>
        <dbReference type="ARBA" id="ARBA00022792"/>
    </source>
</evidence>
<evidence type="ECO:0000256" key="1">
    <source>
        <dbReference type="ARBA" id="ARBA00000156"/>
    </source>
</evidence>
<dbReference type="AlphaFoldDB" id="A0A653BVD4"/>
<keyword evidence="5 12" id="KW-0812">Transmembrane</keyword>
<evidence type="ECO:0000313" key="15">
    <source>
        <dbReference type="Proteomes" id="UP000410492"/>
    </source>
</evidence>
<feature type="transmembrane region" description="Helical" evidence="12">
    <location>
        <begin position="274"/>
        <end position="295"/>
    </location>
</feature>
<dbReference type="InterPro" id="IPR050925">
    <property type="entry name" value="Rhomboid_protease_S54"/>
</dbReference>
<evidence type="ECO:0000256" key="7">
    <source>
        <dbReference type="ARBA" id="ARBA00022801"/>
    </source>
</evidence>
<proteinExistence type="inferred from homology"/>
<dbReference type="PANTHER" id="PTHR43731">
    <property type="entry name" value="RHOMBOID PROTEASE"/>
    <property type="match status" value="1"/>
</dbReference>
<evidence type="ECO:0000313" key="14">
    <source>
        <dbReference type="EMBL" id="VEN39578.1"/>
    </source>
</evidence>
<keyword evidence="15" id="KW-1185">Reference proteome</keyword>